<comment type="caution">
    <text evidence="1">The sequence shown here is derived from an EMBL/GenBank/DDBJ whole genome shotgun (WGS) entry which is preliminary data.</text>
</comment>
<reference evidence="2" key="1">
    <citation type="journal article" date="2022" name="Mol. Ecol. Resour.">
        <title>The genomes of chicory, endive, great burdock and yacon provide insights into Asteraceae palaeo-polyploidization history and plant inulin production.</title>
        <authorList>
            <person name="Fan W."/>
            <person name="Wang S."/>
            <person name="Wang H."/>
            <person name="Wang A."/>
            <person name="Jiang F."/>
            <person name="Liu H."/>
            <person name="Zhao H."/>
            <person name="Xu D."/>
            <person name="Zhang Y."/>
        </authorList>
    </citation>
    <scope>NUCLEOTIDE SEQUENCE [LARGE SCALE GENOMIC DNA]</scope>
    <source>
        <strain evidence="2">cv. Niubang</strain>
    </source>
</reference>
<dbReference type="Proteomes" id="UP001055879">
    <property type="component" value="Linkage Group LG13"/>
</dbReference>
<evidence type="ECO:0000313" key="1">
    <source>
        <dbReference type="EMBL" id="KAI3681212.1"/>
    </source>
</evidence>
<reference evidence="1 2" key="2">
    <citation type="journal article" date="2022" name="Mol. Ecol. Resour.">
        <title>The genomes of chicory, endive, great burdock and yacon provide insights into Asteraceae paleo-polyploidization history and plant inulin production.</title>
        <authorList>
            <person name="Fan W."/>
            <person name="Wang S."/>
            <person name="Wang H."/>
            <person name="Wang A."/>
            <person name="Jiang F."/>
            <person name="Liu H."/>
            <person name="Zhao H."/>
            <person name="Xu D."/>
            <person name="Zhang Y."/>
        </authorList>
    </citation>
    <scope>NUCLEOTIDE SEQUENCE [LARGE SCALE GENOMIC DNA]</scope>
    <source>
        <strain evidence="2">cv. Niubang</strain>
    </source>
</reference>
<name>A0ACB8Y8H7_ARCLA</name>
<organism evidence="1 2">
    <name type="scientific">Arctium lappa</name>
    <name type="common">Greater burdock</name>
    <name type="synonym">Lappa major</name>
    <dbReference type="NCBI Taxonomy" id="4217"/>
    <lineage>
        <taxon>Eukaryota</taxon>
        <taxon>Viridiplantae</taxon>
        <taxon>Streptophyta</taxon>
        <taxon>Embryophyta</taxon>
        <taxon>Tracheophyta</taxon>
        <taxon>Spermatophyta</taxon>
        <taxon>Magnoliopsida</taxon>
        <taxon>eudicotyledons</taxon>
        <taxon>Gunneridae</taxon>
        <taxon>Pentapetalae</taxon>
        <taxon>asterids</taxon>
        <taxon>campanulids</taxon>
        <taxon>Asterales</taxon>
        <taxon>Asteraceae</taxon>
        <taxon>Carduoideae</taxon>
        <taxon>Cardueae</taxon>
        <taxon>Arctiinae</taxon>
        <taxon>Arctium</taxon>
    </lineage>
</organism>
<dbReference type="EMBL" id="CM042059">
    <property type="protein sequence ID" value="KAI3681212.1"/>
    <property type="molecule type" value="Genomic_DNA"/>
</dbReference>
<keyword evidence="2" id="KW-1185">Reference proteome</keyword>
<protein>
    <submittedName>
        <fullName evidence="1">Uncharacterized protein</fullName>
    </submittedName>
</protein>
<gene>
    <name evidence="1" type="ORF">L6452_35997</name>
</gene>
<sequence>MEQNLKLDKGDKENPVDASSYRRLVGRLLYLQATRPDITYVVNVLSQFVLDPKQNHLDATTRVLRYLKSTPGQGILLPTDGAEYRAMATTVSELLWVRWLLTELDIRIYKPTPLFCDNEAARHIAHNPVFHERTKHVEMYCYFVRERVESKEVAPVWIDARDQLADLLTKALGSQRLHSLLIKLGIRNLHSPT</sequence>
<evidence type="ECO:0000313" key="2">
    <source>
        <dbReference type="Proteomes" id="UP001055879"/>
    </source>
</evidence>
<accession>A0ACB8Y8H7</accession>
<proteinExistence type="predicted"/>